<sequence>MKYRKKPVWPYFVCHKPVIEAVQLLWENWGEICEFADVGLLEEGKPTGTDKDTEGEPLPNGGPGLLIPTLEGVHLARPNDWIIKGVKGELYPCKPDIFKATYEPA</sequence>
<reference evidence="2" key="1">
    <citation type="journal article" date="2015" name="Nature">
        <title>Complex archaea that bridge the gap between prokaryotes and eukaryotes.</title>
        <authorList>
            <person name="Spang A."/>
            <person name="Saw J.H."/>
            <person name="Jorgensen S.L."/>
            <person name="Zaremba-Niedzwiedzka K."/>
            <person name="Martijn J."/>
            <person name="Lind A.E."/>
            <person name="van Eijk R."/>
            <person name="Schleper C."/>
            <person name="Guy L."/>
            <person name="Ettema T.J."/>
        </authorList>
    </citation>
    <scope>NUCLEOTIDE SEQUENCE</scope>
</reference>
<accession>A0A0F9CS29</accession>
<dbReference type="AlphaFoldDB" id="A0A0F9CS29"/>
<comment type="caution">
    <text evidence="2">The sequence shown here is derived from an EMBL/GenBank/DDBJ whole genome shotgun (WGS) entry which is preliminary data.</text>
</comment>
<evidence type="ECO:0000256" key="1">
    <source>
        <dbReference type="SAM" id="MobiDB-lite"/>
    </source>
</evidence>
<feature type="compositionally biased region" description="Basic and acidic residues" evidence="1">
    <location>
        <begin position="43"/>
        <end position="54"/>
    </location>
</feature>
<evidence type="ECO:0000313" key="2">
    <source>
        <dbReference type="EMBL" id="KKL41733.1"/>
    </source>
</evidence>
<proteinExistence type="predicted"/>
<organism evidence="2">
    <name type="scientific">marine sediment metagenome</name>
    <dbReference type="NCBI Taxonomy" id="412755"/>
    <lineage>
        <taxon>unclassified sequences</taxon>
        <taxon>metagenomes</taxon>
        <taxon>ecological metagenomes</taxon>
    </lineage>
</organism>
<dbReference type="EMBL" id="LAZR01034819">
    <property type="protein sequence ID" value="KKL41733.1"/>
    <property type="molecule type" value="Genomic_DNA"/>
</dbReference>
<feature type="region of interest" description="Disordered" evidence="1">
    <location>
        <begin position="43"/>
        <end position="62"/>
    </location>
</feature>
<gene>
    <name evidence="2" type="ORF">LCGC14_2367340</name>
</gene>
<name>A0A0F9CS29_9ZZZZ</name>
<protein>
    <submittedName>
        <fullName evidence="2">Uncharacterized protein</fullName>
    </submittedName>
</protein>